<dbReference type="RefSeq" id="WP_147711895.1">
    <property type="nucleotide sequence ID" value="NZ_VKAD01000001.1"/>
</dbReference>
<dbReference type="GO" id="GO:0016787">
    <property type="term" value="F:hydrolase activity"/>
    <property type="evidence" value="ECO:0007669"/>
    <property type="project" value="UniProtKB-KW"/>
</dbReference>
<dbReference type="EMBL" id="VKAD01000001">
    <property type="protein sequence ID" value="TXR53043.1"/>
    <property type="molecule type" value="Genomic_DNA"/>
</dbReference>
<dbReference type="Proteomes" id="UP000321764">
    <property type="component" value="Unassembled WGS sequence"/>
</dbReference>
<dbReference type="OrthoDB" id="334507at2"/>
<dbReference type="PIRSF" id="PIRSF033909">
    <property type="entry name" value="UCP033909"/>
    <property type="match status" value="1"/>
</dbReference>
<organism evidence="1 2">
    <name type="scientific">Reinekea thalattae</name>
    <dbReference type="NCBI Taxonomy" id="2593301"/>
    <lineage>
        <taxon>Bacteria</taxon>
        <taxon>Pseudomonadati</taxon>
        <taxon>Pseudomonadota</taxon>
        <taxon>Gammaproteobacteria</taxon>
        <taxon>Oceanospirillales</taxon>
        <taxon>Saccharospirillaceae</taxon>
        <taxon>Reinekea</taxon>
    </lineage>
</organism>
<dbReference type="InterPro" id="IPR029058">
    <property type="entry name" value="AB_hydrolase_fold"/>
</dbReference>
<evidence type="ECO:0000313" key="1">
    <source>
        <dbReference type="EMBL" id="TXR53043.1"/>
    </source>
</evidence>
<dbReference type="PROSITE" id="PS51257">
    <property type="entry name" value="PROKAR_LIPOPROTEIN"/>
    <property type="match status" value="1"/>
</dbReference>
<dbReference type="InterPro" id="IPR014586">
    <property type="entry name" value="UCP033909"/>
</dbReference>
<sequence length="374" mass="41925">MKLAIGRWRWLALVVLISGCVTRPVVLTPVEPVSENQESVELLSVSTRQKSDVPGIIYSGERSKDVHIQSVRVAVPTDHKAGELRFSFDAKPDLSTDFAVTSIEDLQPGNVEDWFKKREHTKRLFIFVHGYNMSYGIALYTLAQLSYDLDVDATPILFSWPSRGRLDSYLYDKESATLNRDRLEELLQLAIESDQVEEITILAHSMGCWVTSEALRQMAIRNDGNVHEKISNVIFAAPDIDVDVFQSQINAATGTRPFFTLITSQDDKALKFSRILAGDVDRLGAIDINNEKYRQGMQDYASNLMILDLSEIATGYDAFDHTKYAESPLALDIVSRRIKGAEQDDGEMSLATSILLTLSQNVAKIETITQEVEE</sequence>
<name>A0A5C8Z6W6_9GAMM</name>
<keyword evidence="2" id="KW-1185">Reference proteome</keyword>
<dbReference type="SUPFAM" id="SSF53474">
    <property type="entry name" value="alpha/beta-Hydrolases"/>
    <property type="match status" value="1"/>
</dbReference>
<accession>A0A5C8Z6W6</accession>
<dbReference type="AlphaFoldDB" id="A0A5C8Z6W6"/>
<dbReference type="PANTHER" id="PTHR36513">
    <property type="entry name" value="ABC TRANSMEMBRANE TYPE-1 DOMAIN-CONTAINING PROTEIN"/>
    <property type="match status" value="1"/>
</dbReference>
<dbReference type="InterPro" id="IPR010297">
    <property type="entry name" value="DUF900_hydrolase"/>
</dbReference>
<protein>
    <submittedName>
        <fullName evidence="1">Alpha/beta fold hydrolase</fullName>
    </submittedName>
</protein>
<dbReference type="PANTHER" id="PTHR36513:SF1">
    <property type="entry name" value="TRANSMEMBRANE PROTEIN"/>
    <property type="match status" value="1"/>
</dbReference>
<dbReference type="Gene3D" id="3.40.50.1820">
    <property type="entry name" value="alpha/beta hydrolase"/>
    <property type="match status" value="1"/>
</dbReference>
<evidence type="ECO:0000313" key="2">
    <source>
        <dbReference type="Proteomes" id="UP000321764"/>
    </source>
</evidence>
<gene>
    <name evidence="1" type="ORF">FME95_00230</name>
</gene>
<comment type="caution">
    <text evidence="1">The sequence shown here is derived from an EMBL/GenBank/DDBJ whole genome shotgun (WGS) entry which is preliminary data.</text>
</comment>
<keyword evidence="1" id="KW-0378">Hydrolase</keyword>
<reference evidence="1 2" key="1">
    <citation type="submission" date="2019-07" db="EMBL/GenBank/DDBJ databases">
        <title>Reinekea sp. strain SSH23 genome sequencing and assembly.</title>
        <authorList>
            <person name="Kim I."/>
        </authorList>
    </citation>
    <scope>NUCLEOTIDE SEQUENCE [LARGE SCALE GENOMIC DNA]</scope>
    <source>
        <strain evidence="1 2">SSH23</strain>
    </source>
</reference>
<dbReference type="Pfam" id="PF05990">
    <property type="entry name" value="DUF900"/>
    <property type="match status" value="1"/>
</dbReference>
<proteinExistence type="predicted"/>